<proteinExistence type="predicted"/>
<dbReference type="AlphaFoldDB" id="A0A0T9PK98"/>
<evidence type="ECO:0000313" key="1">
    <source>
        <dbReference type="EMBL" id="CNH69813.1"/>
    </source>
</evidence>
<evidence type="ECO:0000313" key="4">
    <source>
        <dbReference type="Proteomes" id="UP000045840"/>
    </source>
</evidence>
<evidence type="ECO:0000313" key="3">
    <source>
        <dbReference type="Proteomes" id="UP000044625"/>
    </source>
</evidence>
<reference evidence="2 3" key="3">
    <citation type="submission" date="2015-03" db="EMBL/GenBank/DDBJ databases">
        <authorList>
            <consortium name="Pathogen Informatics"/>
            <person name="Murphy D."/>
        </authorList>
    </citation>
    <scope>NUCLEOTIDE SEQUENCE [LARGE SCALE GENOMIC DNA]</scope>
    <source>
        <strain evidence="2">Type strain: CIP110230</strain>
        <strain evidence="3">type strain: CIP110230</strain>
    </source>
</reference>
<reference evidence="4" key="2">
    <citation type="submission" date="2015-03" db="EMBL/GenBank/DDBJ databases">
        <authorList>
            <consortium name="Pathogen Informatics"/>
        </authorList>
    </citation>
    <scope>NUCLEOTIDE SEQUENCE [LARGE SCALE GENOMIC DNA]</scope>
    <source>
        <strain evidence="4">A125KOH2</strain>
    </source>
</reference>
<sequence length="32" mass="3481">MVMIGAADDQMKMAGTEASRIPLYIGINDVLR</sequence>
<dbReference type="Proteomes" id="UP000044625">
    <property type="component" value="Unassembled WGS sequence"/>
</dbReference>
<organism evidence="1 4">
    <name type="scientific">Yersinia pekkanenii</name>
    <dbReference type="NCBI Taxonomy" id="1288385"/>
    <lineage>
        <taxon>Bacteria</taxon>
        <taxon>Pseudomonadati</taxon>
        <taxon>Pseudomonadota</taxon>
        <taxon>Gammaproteobacteria</taxon>
        <taxon>Enterobacterales</taxon>
        <taxon>Yersiniaceae</taxon>
        <taxon>Yersinia</taxon>
    </lineage>
</organism>
<reference evidence="1" key="1">
    <citation type="submission" date="2015-03" db="EMBL/GenBank/DDBJ databases">
        <authorList>
            <person name="Murphy D."/>
        </authorList>
    </citation>
    <scope>NUCLEOTIDE SEQUENCE [LARGE SCALE GENOMIC DNA]</scope>
    <source>
        <strain evidence="1">A125KOH2</strain>
    </source>
</reference>
<dbReference type="EMBL" id="CQAZ01000014">
    <property type="protein sequence ID" value="CNH69813.1"/>
    <property type="molecule type" value="Genomic_DNA"/>
</dbReference>
<dbReference type="Proteomes" id="UP000045840">
    <property type="component" value="Unassembled WGS sequence"/>
</dbReference>
<protein>
    <submittedName>
        <fullName evidence="1">Uncharacterized protein</fullName>
    </submittedName>
</protein>
<dbReference type="EMBL" id="CWJL01000018">
    <property type="protein sequence ID" value="CRY68161.1"/>
    <property type="molecule type" value="Genomic_DNA"/>
</dbReference>
<keyword evidence="3" id="KW-1185">Reference proteome</keyword>
<accession>A0A0T9PK98</accession>
<name>A0A0T9PK98_9GAMM</name>
<gene>
    <name evidence="1" type="ORF">ERS008529_01890</name>
    <name evidence="2" type="ORF">ERS137968_03262</name>
</gene>
<evidence type="ECO:0000313" key="2">
    <source>
        <dbReference type="EMBL" id="CRY68161.1"/>
    </source>
</evidence>